<dbReference type="PANTHER" id="PTHR48081">
    <property type="entry name" value="AB HYDROLASE SUPERFAMILY PROTEIN C4A8.06C"/>
    <property type="match status" value="1"/>
</dbReference>
<dbReference type="InterPro" id="IPR029058">
    <property type="entry name" value="AB_hydrolase_fold"/>
</dbReference>
<keyword evidence="5" id="KW-1185">Reference proteome</keyword>
<keyword evidence="1" id="KW-0378">Hydrolase</keyword>
<gene>
    <name evidence="4" type="ORF">GYMLUDRAFT_75037</name>
</gene>
<dbReference type="Proteomes" id="UP000053593">
    <property type="component" value="Unassembled WGS sequence"/>
</dbReference>
<dbReference type="AlphaFoldDB" id="A0A0D0CIY7"/>
<organism evidence="4 5">
    <name type="scientific">Collybiopsis luxurians FD-317 M1</name>
    <dbReference type="NCBI Taxonomy" id="944289"/>
    <lineage>
        <taxon>Eukaryota</taxon>
        <taxon>Fungi</taxon>
        <taxon>Dikarya</taxon>
        <taxon>Basidiomycota</taxon>
        <taxon>Agaricomycotina</taxon>
        <taxon>Agaricomycetes</taxon>
        <taxon>Agaricomycetidae</taxon>
        <taxon>Agaricales</taxon>
        <taxon>Marasmiineae</taxon>
        <taxon>Omphalotaceae</taxon>
        <taxon>Collybiopsis</taxon>
        <taxon>Collybiopsis luxurians</taxon>
    </lineage>
</organism>
<name>A0A0D0CIY7_9AGAR</name>
<keyword evidence="2" id="KW-0472">Membrane</keyword>
<dbReference type="Gene3D" id="3.40.50.1820">
    <property type="entry name" value="alpha/beta hydrolase"/>
    <property type="match status" value="1"/>
</dbReference>
<evidence type="ECO:0000256" key="2">
    <source>
        <dbReference type="SAM" id="Phobius"/>
    </source>
</evidence>
<keyword evidence="2" id="KW-0812">Transmembrane</keyword>
<proteinExistence type="predicted"/>
<evidence type="ECO:0000259" key="3">
    <source>
        <dbReference type="Pfam" id="PF07859"/>
    </source>
</evidence>
<dbReference type="PANTHER" id="PTHR48081:SF31">
    <property type="entry name" value="STERYL ACETYL HYDROLASE MUG81-RELATED"/>
    <property type="match status" value="1"/>
</dbReference>
<dbReference type="SUPFAM" id="SSF53474">
    <property type="entry name" value="alpha/beta-Hydrolases"/>
    <property type="match status" value="1"/>
</dbReference>
<evidence type="ECO:0000256" key="1">
    <source>
        <dbReference type="ARBA" id="ARBA00022801"/>
    </source>
</evidence>
<dbReference type="InterPro" id="IPR050300">
    <property type="entry name" value="GDXG_lipolytic_enzyme"/>
</dbReference>
<sequence>MFWETKSSFSVQPKYGVISFSNYLHIIFVLFLLPFTLALEAIRTFLGLTESISPAYTSKPRKRRIGDALIRSSFPALTAPEVQWVMGSGLDVYQKWTKQYKMVPTVDYLDCGEGVGTHLLWIGPKRTDKVILYCPGGAYFYPVQEQMLKFWRYAQMEWEKQGLNIGIAVLLYSVLPEGEFPTQLRQATRAIEYLHSIGCEPSNIQLVGDSAGGNLVSQVLSHILHPLPSIPPLNLPSSTRFRGAYMMSPWVSLVDSDQWGDSFHAKAYYDIAKGVENLGPIYLAHVPSSFTPYAEPVRAPDDWFAGLDDVVDRIMVSTGDEERLRDQDVVFYEKMKEHHGNAVLEVQDGGLHDDPIMDFFLSEVPLENTLTPIVLEWIAKGFKG</sequence>
<accession>A0A0D0CIY7</accession>
<dbReference type="GO" id="GO:0016787">
    <property type="term" value="F:hydrolase activity"/>
    <property type="evidence" value="ECO:0007669"/>
    <property type="project" value="UniProtKB-KW"/>
</dbReference>
<dbReference type="EMBL" id="KN834786">
    <property type="protein sequence ID" value="KIK58287.1"/>
    <property type="molecule type" value="Genomic_DNA"/>
</dbReference>
<feature type="transmembrane region" description="Helical" evidence="2">
    <location>
        <begin position="20"/>
        <end position="39"/>
    </location>
</feature>
<reference evidence="4 5" key="1">
    <citation type="submission" date="2014-04" db="EMBL/GenBank/DDBJ databases">
        <title>Evolutionary Origins and Diversification of the Mycorrhizal Mutualists.</title>
        <authorList>
            <consortium name="DOE Joint Genome Institute"/>
            <consortium name="Mycorrhizal Genomics Consortium"/>
            <person name="Kohler A."/>
            <person name="Kuo A."/>
            <person name="Nagy L.G."/>
            <person name="Floudas D."/>
            <person name="Copeland A."/>
            <person name="Barry K.W."/>
            <person name="Cichocki N."/>
            <person name="Veneault-Fourrey C."/>
            <person name="LaButti K."/>
            <person name="Lindquist E.A."/>
            <person name="Lipzen A."/>
            <person name="Lundell T."/>
            <person name="Morin E."/>
            <person name="Murat C."/>
            <person name="Riley R."/>
            <person name="Ohm R."/>
            <person name="Sun H."/>
            <person name="Tunlid A."/>
            <person name="Henrissat B."/>
            <person name="Grigoriev I.V."/>
            <person name="Hibbett D.S."/>
            <person name="Martin F."/>
        </authorList>
    </citation>
    <scope>NUCLEOTIDE SEQUENCE [LARGE SCALE GENOMIC DNA]</scope>
    <source>
        <strain evidence="4 5">FD-317 M1</strain>
    </source>
</reference>
<dbReference type="HOGENOM" id="CLU_042179_2_1_1"/>
<protein>
    <recommendedName>
        <fullName evidence="3">Alpha/beta hydrolase fold-3 domain-containing protein</fullName>
    </recommendedName>
</protein>
<evidence type="ECO:0000313" key="4">
    <source>
        <dbReference type="EMBL" id="KIK58287.1"/>
    </source>
</evidence>
<dbReference type="OrthoDB" id="2152029at2759"/>
<dbReference type="InterPro" id="IPR013094">
    <property type="entry name" value="AB_hydrolase_3"/>
</dbReference>
<dbReference type="Pfam" id="PF07859">
    <property type="entry name" value="Abhydrolase_3"/>
    <property type="match status" value="1"/>
</dbReference>
<evidence type="ECO:0000313" key="5">
    <source>
        <dbReference type="Proteomes" id="UP000053593"/>
    </source>
</evidence>
<feature type="domain" description="Alpha/beta hydrolase fold-3" evidence="3">
    <location>
        <begin position="167"/>
        <end position="352"/>
    </location>
</feature>
<keyword evidence="2" id="KW-1133">Transmembrane helix</keyword>